<proteinExistence type="inferred from homology"/>
<dbReference type="GO" id="GO:0004140">
    <property type="term" value="F:dephospho-CoA kinase activity"/>
    <property type="evidence" value="ECO:0007669"/>
    <property type="project" value="UniProtKB-UniRule"/>
</dbReference>
<dbReference type="InterPro" id="IPR001977">
    <property type="entry name" value="Depp_CoAkinase"/>
</dbReference>
<evidence type="ECO:0000256" key="1">
    <source>
        <dbReference type="ARBA" id="ARBA00009018"/>
    </source>
</evidence>
<comment type="similarity">
    <text evidence="1 5">Belongs to the CoaE family.</text>
</comment>
<keyword evidence="5" id="KW-0963">Cytoplasm</keyword>
<dbReference type="EMBL" id="JAAGNX010000001">
    <property type="protein sequence ID" value="NDV60870.1"/>
    <property type="molecule type" value="Genomic_DNA"/>
</dbReference>
<comment type="catalytic activity">
    <reaction evidence="5">
        <text>3'-dephospho-CoA + ATP = ADP + CoA + H(+)</text>
        <dbReference type="Rhea" id="RHEA:18245"/>
        <dbReference type="ChEBI" id="CHEBI:15378"/>
        <dbReference type="ChEBI" id="CHEBI:30616"/>
        <dbReference type="ChEBI" id="CHEBI:57287"/>
        <dbReference type="ChEBI" id="CHEBI:57328"/>
        <dbReference type="ChEBI" id="CHEBI:456216"/>
        <dbReference type="EC" id="2.7.1.24"/>
    </reaction>
</comment>
<dbReference type="GO" id="GO:0015937">
    <property type="term" value="P:coenzyme A biosynthetic process"/>
    <property type="evidence" value="ECO:0007669"/>
    <property type="project" value="UniProtKB-UniRule"/>
</dbReference>
<evidence type="ECO:0000256" key="5">
    <source>
        <dbReference type="HAMAP-Rule" id="MF_00376"/>
    </source>
</evidence>
<dbReference type="RefSeq" id="WP_163961280.1">
    <property type="nucleotide sequence ID" value="NZ_JAAGNX010000001.1"/>
</dbReference>
<sequence>MMNIGLTGGIGCGKSTALAFFKEAGATVVETDAIVRQLLASDAGLIAEIEQSFGSGVIDKEGRVDRSRLGAKVFRNSKALAILESLVHPRVRQQWMRELAKNHPVLIVEIPLLFEKDLQGYFSTTLCVSSYPELQFARLKARGMSESQIQYRKDSQLSLDEKMSRADIILHNNGSPEHLREQVEHTMRLLQR</sequence>
<feature type="binding site" evidence="5">
    <location>
        <begin position="11"/>
        <end position="16"/>
    </location>
    <ligand>
        <name>ATP</name>
        <dbReference type="ChEBI" id="CHEBI:30616"/>
    </ligand>
</feature>
<evidence type="ECO:0000313" key="7">
    <source>
        <dbReference type="EMBL" id="NDV60870.1"/>
    </source>
</evidence>
<name>A0A6B2LZB0_9BACT</name>
<evidence type="ECO:0000256" key="4">
    <source>
        <dbReference type="ARBA" id="ARBA00022993"/>
    </source>
</evidence>
<dbReference type="GO" id="GO:0005524">
    <property type="term" value="F:ATP binding"/>
    <property type="evidence" value="ECO:0007669"/>
    <property type="project" value="UniProtKB-UniRule"/>
</dbReference>
<keyword evidence="3 5" id="KW-0067">ATP-binding</keyword>
<accession>A0A6B2LZB0</accession>
<evidence type="ECO:0000256" key="2">
    <source>
        <dbReference type="ARBA" id="ARBA00022741"/>
    </source>
</evidence>
<comment type="function">
    <text evidence="5">Catalyzes the phosphorylation of the 3'-hydroxyl group of dephosphocoenzyme A to form coenzyme A.</text>
</comment>
<dbReference type="InterPro" id="IPR027417">
    <property type="entry name" value="P-loop_NTPase"/>
</dbReference>
<dbReference type="HAMAP" id="MF_00376">
    <property type="entry name" value="Dephospho_CoA_kinase"/>
    <property type="match status" value="1"/>
</dbReference>
<dbReference type="EC" id="2.7.1.24" evidence="5 6"/>
<dbReference type="PANTHER" id="PTHR10695">
    <property type="entry name" value="DEPHOSPHO-COA KINASE-RELATED"/>
    <property type="match status" value="1"/>
</dbReference>
<keyword evidence="4 5" id="KW-0173">Coenzyme A biosynthesis</keyword>
<protein>
    <recommendedName>
        <fullName evidence="5 6">Dephospho-CoA kinase</fullName>
        <ecNumber evidence="5 6">2.7.1.24</ecNumber>
    </recommendedName>
    <alternativeName>
        <fullName evidence="5">Dephosphocoenzyme A kinase</fullName>
    </alternativeName>
</protein>
<dbReference type="CDD" id="cd02022">
    <property type="entry name" value="DPCK"/>
    <property type="match status" value="1"/>
</dbReference>
<dbReference type="PANTHER" id="PTHR10695:SF46">
    <property type="entry name" value="BIFUNCTIONAL COENZYME A SYNTHASE-RELATED"/>
    <property type="match status" value="1"/>
</dbReference>
<evidence type="ECO:0000313" key="8">
    <source>
        <dbReference type="Proteomes" id="UP000478417"/>
    </source>
</evidence>
<evidence type="ECO:0000256" key="3">
    <source>
        <dbReference type="ARBA" id="ARBA00022840"/>
    </source>
</evidence>
<dbReference type="Pfam" id="PF01121">
    <property type="entry name" value="CoaE"/>
    <property type="match status" value="1"/>
</dbReference>
<keyword evidence="8" id="KW-1185">Reference proteome</keyword>
<keyword evidence="5 7" id="KW-0418">Kinase</keyword>
<gene>
    <name evidence="5" type="primary">coaE</name>
    <name evidence="7" type="ORF">G0Q06_00220</name>
</gene>
<dbReference type="PROSITE" id="PS51219">
    <property type="entry name" value="DPCK"/>
    <property type="match status" value="1"/>
</dbReference>
<comment type="caution">
    <text evidence="7">The sequence shown here is derived from an EMBL/GenBank/DDBJ whole genome shotgun (WGS) entry which is preliminary data.</text>
</comment>
<keyword evidence="5 7" id="KW-0808">Transferase</keyword>
<dbReference type="GO" id="GO:0005737">
    <property type="term" value="C:cytoplasm"/>
    <property type="evidence" value="ECO:0007669"/>
    <property type="project" value="UniProtKB-SubCell"/>
</dbReference>
<dbReference type="SUPFAM" id="SSF52540">
    <property type="entry name" value="P-loop containing nucleoside triphosphate hydrolases"/>
    <property type="match status" value="1"/>
</dbReference>
<dbReference type="Proteomes" id="UP000478417">
    <property type="component" value="Unassembled WGS sequence"/>
</dbReference>
<organism evidence="7 8">
    <name type="scientific">Oceanipulchritudo coccoides</name>
    <dbReference type="NCBI Taxonomy" id="2706888"/>
    <lineage>
        <taxon>Bacteria</taxon>
        <taxon>Pseudomonadati</taxon>
        <taxon>Verrucomicrobiota</taxon>
        <taxon>Opitutia</taxon>
        <taxon>Puniceicoccales</taxon>
        <taxon>Oceanipulchritudinaceae</taxon>
        <taxon>Oceanipulchritudo</taxon>
    </lineage>
</organism>
<dbReference type="NCBIfam" id="TIGR00152">
    <property type="entry name" value="dephospho-CoA kinase"/>
    <property type="match status" value="1"/>
</dbReference>
<comment type="pathway">
    <text evidence="5">Cofactor biosynthesis; coenzyme A biosynthesis; CoA from (R)-pantothenate: step 5/5.</text>
</comment>
<dbReference type="AlphaFoldDB" id="A0A6B2LZB0"/>
<reference evidence="7 8" key="1">
    <citation type="submission" date="2020-02" db="EMBL/GenBank/DDBJ databases">
        <title>Albibacoteraceae fam. nov., the first described family within the subdivision 4 Verrucomicrobia.</title>
        <authorList>
            <person name="Xi F."/>
        </authorList>
    </citation>
    <scope>NUCLEOTIDE SEQUENCE [LARGE SCALE GENOMIC DNA]</scope>
    <source>
        <strain evidence="7 8">CK1056</strain>
    </source>
</reference>
<comment type="subcellular location">
    <subcellularLocation>
        <location evidence="5">Cytoplasm</location>
    </subcellularLocation>
</comment>
<dbReference type="UniPathway" id="UPA00241">
    <property type="reaction ID" value="UER00356"/>
</dbReference>
<keyword evidence="2 5" id="KW-0547">Nucleotide-binding</keyword>
<evidence type="ECO:0000256" key="6">
    <source>
        <dbReference type="NCBIfam" id="TIGR00152"/>
    </source>
</evidence>
<dbReference type="Gene3D" id="3.40.50.300">
    <property type="entry name" value="P-loop containing nucleotide triphosphate hydrolases"/>
    <property type="match status" value="1"/>
</dbReference>